<sequence length="593" mass="66817">MAFNPSTEDLWLEIQAALEETNQHVEPAEDILRRLTGRWYRTDMRQTDPDPENFGYAFMSNILPQLGMANPEVRVKPARVIGHRTIGQAMRDGLNSWLGDVRFGQKHETVYVDFLRIRGITLHYLDEETRFSRGAVTPQVKRLAPRQVYIDSLEGDLDLVAFIGHWYWVDEDDLLADMRIDPEVKAALIPQDDSDETKGAFKKKSHTEVNRKRVKIYSTWIRTTNMIRWIADCDKTRDVFPPTKFYGPPSGPYQFYDAYPVPDQTWPLSPLIAVEDQNRDLNIHALAMGRSAARRKTIGLVEANNPDLGQKLVEARDGEILAVKGITGNHVIIDLGGVRPEQYQYSEFIRNRLDRVSGLTATVQGMVGQAETATEAQIASQALAGRVGFLKMAVKRATGESLDRIGWYLYNTEGIIIPVNRRDPYTGEQIEGVFFGGPIGAEGASWDDFDVEIELNTMQREMQSRKDMLEFYQIFMGIVPIMVAYPWVRWMNVLRDVAISYGMEDKPDEWVIPELFGAFSQPPQYPVSQLMGGMQVPPRGQGTQGRQPSVWTPGGQQTSQPPGAQTPQNRVGSTGRVGGPRPQQAQPMGMGVN</sequence>
<feature type="transmembrane region" description="Helical" evidence="2">
    <location>
        <begin position="471"/>
        <end position="488"/>
    </location>
</feature>
<gene>
    <name evidence="3" type="ORF">LCGC14_1376610</name>
</gene>
<proteinExistence type="predicted"/>
<feature type="region of interest" description="Disordered" evidence="1">
    <location>
        <begin position="527"/>
        <end position="593"/>
    </location>
</feature>
<keyword evidence="2" id="KW-0472">Membrane</keyword>
<evidence type="ECO:0008006" key="4">
    <source>
        <dbReference type="Google" id="ProtNLM"/>
    </source>
</evidence>
<dbReference type="EMBL" id="LAZR01008748">
    <property type="protein sequence ID" value="KKM76789.1"/>
    <property type="molecule type" value="Genomic_DNA"/>
</dbReference>
<evidence type="ECO:0000256" key="1">
    <source>
        <dbReference type="SAM" id="MobiDB-lite"/>
    </source>
</evidence>
<protein>
    <recommendedName>
        <fullName evidence="4">Portal protein</fullName>
    </recommendedName>
</protein>
<comment type="caution">
    <text evidence="3">The sequence shown here is derived from an EMBL/GenBank/DDBJ whole genome shotgun (WGS) entry which is preliminary data.</text>
</comment>
<reference evidence="3" key="1">
    <citation type="journal article" date="2015" name="Nature">
        <title>Complex archaea that bridge the gap between prokaryotes and eukaryotes.</title>
        <authorList>
            <person name="Spang A."/>
            <person name="Saw J.H."/>
            <person name="Jorgensen S.L."/>
            <person name="Zaremba-Niedzwiedzka K."/>
            <person name="Martijn J."/>
            <person name="Lind A.E."/>
            <person name="van Eijk R."/>
            <person name="Schleper C."/>
            <person name="Guy L."/>
            <person name="Ettema T.J."/>
        </authorList>
    </citation>
    <scope>NUCLEOTIDE SEQUENCE</scope>
</reference>
<evidence type="ECO:0000313" key="3">
    <source>
        <dbReference type="EMBL" id="KKM76789.1"/>
    </source>
</evidence>
<keyword evidence="2" id="KW-1133">Transmembrane helix</keyword>
<organism evidence="3">
    <name type="scientific">marine sediment metagenome</name>
    <dbReference type="NCBI Taxonomy" id="412755"/>
    <lineage>
        <taxon>unclassified sequences</taxon>
        <taxon>metagenomes</taxon>
        <taxon>ecological metagenomes</taxon>
    </lineage>
</organism>
<name>A0A0F9K3Z6_9ZZZZ</name>
<keyword evidence="2" id="KW-0812">Transmembrane</keyword>
<feature type="compositionally biased region" description="Polar residues" evidence="1">
    <location>
        <begin position="544"/>
        <end position="572"/>
    </location>
</feature>
<evidence type="ECO:0000256" key="2">
    <source>
        <dbReference type="SAM" id="Phobius"/>
    </source>
</evidence>
<dbReference type="AlphaFoldDB" id="A0A0F9K3Z6"/>
<accession>A0A0F9K3Z6</accession>